<evidence type="ECO:0000313" key="4">
    <source>
        <dbReference type="Proteomes" id="UP001150238"/>
    </source>
</evidence>
<feature type="region of interest" description="Disordered" evidence="1">
    <location>
        <begin position="1"/>
        <end position="31"/>
    </location>
</feature>
<dbReference type="PANTHER" id="PTHR23329">
    <property type="entry name" value="TUFTELIN-INTERACTING PROTEIN 11-RELATED"/>
    <property type="match status" value="1"/>
</dbReference>
<feature type="compositionally biased region" description="Basic and acidic residues" evidence="1">
    <location>
        <begin position="41"/>
        <end position="58"/>
    </location>
</feature>
<name>A0A9W9DMR5_9AGAR</name>
<dbReference type="AlphaFoldDB" id="A0A9W9DMR5"/>
<dbReference type="Pfam" id="PF12457">
    <property type="entry name" value="TIP_N"/>
    <property type="match status" value="1"/>
</dbReference>
<feature type="compositionally biased region" description="Polar residues" evidence="1">
    <location>
        <begin position="181"/>
        <end position="195"/>
    </location>
</feature>
<evidence type="ECO:0000313" key="3">
    <source>
        <dbReference type="EMBL" id="KAJ4477684.1"/>
    </source>
</evidence>
<dbReference type="Proteomes" id="UP001150238">
    <property type="component" value="Unassembled WGS sequence"/>
</dbReference>
<feature type="region of interest" description="Disordered" evidence="1">
    <location>
        <begin position="41"/>
        <end position="60"/>
    </location>
</feature>
<proteinExistence type="predicted"/>
<feature type="compositionally biased region" description="Polar residues" evidence="1">
    <location>
        <begin position="166"/>
        <end position="175"/>
    </location>
</feature>
<reference evidence="3" key="2">
    <citation type="journal article" date="2023" name="Proc. Natl. Acad. Sci. U.S.A.">
        <title>A global phylogenomic analysis of the shiitake genus Lentinula.</title>
        <authorList>
            <person name="Sierra-Patev S."/>
            <person name="Min B."/>
            <person name="Naranjo-Ortiz M."/>
            <person name="Looney B."/>
            <person name="Konkel Z."/>
            <person name="Slot J.C."/>
            <person name="Sakamoto Y."/>
            <person name="Steenwyk J.L."/>
            <person name="Rokas A."/>
            <person name="Carro J."/>
            <person name="Camarero S."/>
            <person name="Ferreira P."/>
            <person name="Molpeceres G."/>
            <person name="Ruiz-Duenas F.J."/>
            <person name="Serrano A."/>
            <person name="Henrissat B."/>
            <person name="Drula E."/>
            <person name="Hughes K.W."/>
            <person name="Mata J.L."/>
            <person name="Ishikawa N.K."/>
            <person name="Vargas-Isla R."/>
            <person name="Ushijima S."/>
            <person name="Smith C.A."/>
            <person name="Donoghue J."/>
            <person name="Ahrendt S."/>
            <person name="Andreopoulos W."/>
            <person name="He G."/>
            <person name="LaButti K."/>
            <person name="Lipzen A."/>
            <person name="Ng V."/>
            <person name="Riley R."/>
            <person name="Sandor L."/>
            <person name="Barry K."/>
            <person name="Martinez A.T."/>
            <person name="Xiao Y."/>
            <person name="Gibbons J.G."/>
            <person name="Terashima K."/>
            <person name="Grigoriev I.V."/>
            <person name="Hibbett D."/>
        </authorList>
    </citation>
    <scope>NUCLEOTIDE SEQUENCE</scope>
    <source>
        <strain evidence="3">Sp2 HRB7682 ss15</strain>
    </source>
</reference>
<dbReference type="PANTHER" id="PTHR23329:SF1">
    <property type="entry name" value="TUFTELIN-INTERACTING PROTEIN 11"/>
    <property type="match status" value="1"/>
</dbReference>
<evidence type="ECO:0000256" key="1">
    <source>
        <dbReference type="SAM" id="MobiDB-lite"/>
    </source>
</evidence>
<dbReference type="EMBL" id="JANVFS010000018">
    <property type="protein sequence ID" value="KAJ4477684.1"/>
    <property type="molecule type" value="Genomic_DNA"/>
</dbReference>
<dbReference type="GO" id="GO:0071008">
    <property type="term" value="C:U2-type post-mRNA release spliceosomal complex"/>
    <property type="evidence" value="ECO:0007669"/>
    <property type="project" value="TreeGrafter"/>
</dbReference>
<sequence>MARRRRILEDDDDPDSHNGSEAEDLPMNECSGMARREHCMEYLPKESRDPKKNKRSDWTKAPAFVSGAKKIDFEEETEPNIEEEDETSTQRKKRILRMRAKVRAQRNLLKTTLTLLGLGALHLEYLHCRIGSDRKTGIGIGFSEAGATSSTITASSFASSKGGIRSRTSVAHTPSSDPPSAFTSQTRPASFVRDSTPTVCPAAPLSYDEQAHFAKLSSSFGAGQGLGATGGGIVTPIESKMRPEKSVIAFRGFKEKRERSKIQARRRGEVVSVEEKSKKEGEVKDSKQAEAWRKPREVTTKIQHKTYEEILAEAGIETSTSARIGQIIDATGAVVTSRSQFAGRRLNQLMDSYNGLYTNPEVPHNVRLIAESCKTDIDGLAREGKLLEERKKLVVQEDLRLRKRIEDETECKHPRFPFPNDLSQNLIDIGLMKWLLVLLRLRALRFNVEDETLLETPVDIYGTKTVVSSPVQSAEGGCGLDSEAGRQESLATKPRIPLAPPCRIEPRNARGKAKSLLRHWVVGDDLPEDSQAWKDVFDANDWDSMLPKYIVPQSSGQHSLPTCVSTHVTSPWNPFTTSFNGPPSFDLRSSLSYSKQNFSLNGSTSYVSGLSSQKSASRRWYSFWKGFFPDNIQSVSGISRGFTRGLRLMNQAIELGPDAPSQLSKPDYRAEQAQHALANSPYSRSSSNLILERVL</sequence>
<evidence type="ECO:0000259" key="2">
    <source>
        <dbReference type="Pfam" id="PF12457"/>
    </source>
</evidence>
<feature type="region of interest" description="Disordered" evidence="1">
    <location>
        <begin position="163"/>
        <end position="195"/>
    </location>
</feature>
<organism evidence="3 4">
    <name type="scientific">Lentinula lateritia</name>
    <dbReference type="NCBI Taxonomy" id="40482"/>
    <lineage>
        <taxon>Eukaryota</taxon>
        <taxon>Fungi</taxon>
        <taxon>Dikarya</taxon>
        <taxon>Basidiomycota</taxon>
        <taxon>Agaricomycotina</taxon>
        <taxon>Agaricomycetes</taxon>
        <taxon>Agaricomycetidae</taxon>
        <taxon>Agaricales</taxon>
        <taxon>Marasmiineae</taxon>
        <taxon>Omphalotaceae</taxon>
        <taxon>Lentinula</taxon>
    </lineage>
</organism>
<gene>
    <name evidence="3" type="ORF">C8J55DRAFT_489694</name>
</gene>
<dbReference type="GO" id="GO:0000390">
    <property type="term" value="P:spliceosomal complex disassembly"/>
    <property type="evidence" value="ECO:0007669"/>
    <property type="project" value="InterPro"/>
</dbReference>
<comment type="caution">
    <text evidence="3">The sequence shown here is derived from an EMBL/GenBank/DDBJ whole genome shotgun (WGS) entry which is preliminary data.</text>
</comment>
<dbReference type="InterPro" id="IPR022159">
    <property type="entry name" value="STIP/TFIP11_N"/>
</dbReference>
<feature type="domain" description="Tuftelin interacting protein N-terminal" evidence="2">
    <location>
        <begin position="46"/>
        <end position="90"/>
    </location>
</feature>
<accession>A0A9W9DMR5</accession>
<dbReference type="InterPro" id="IPR045211">
    <property type="entry name" value="TFP11/STIP/Ntr1"/>
</dbReference>
<reference evidence="3" key="1">
    <citation type="submission" date="2022-08" db="EMBL/GenBank/DDBJ databases">
        <authorList>
            <consortium name="DOE Joint Genome Institute"/>
            <person name="Min B."/>
            <person name="Riley R."/>
            <person name="Sierra-Patev S."/>
            <person name="Naranjo-Ortiz M."/>
            <person name="Looney B."/>
            <person name="Konkel Z."/>
            <person name="Slot J.C."/>
            <person name="Sakamoto Y."/>
            <person name="Steenwyk J.L."/>
            <person name="Rokas A."/>
            <person name="Carro J."/>
            <person name="Camarero S."/>
            <person name="Ferreira P."/>
            <person name="Molpeceres G."/>
            <person name="Ruiz-Duenas F.J."/>
            <person name="Serrano A."/>
            <person name="Henrissat B."/>
            <person name="Drula E."/>
            <person name="Hughes K.W."/>
            <person name="Mata J.L."/>
            <person name="Ishikawa N.K."/>
            <person name="Vargas-Isla R."/>
            <person name="Ushijima S."/>
            <person name="Smith C.A."/>
            <person name="Ahrendt S."/>
            <person name="Andreopoulos W."/>
            <person name="He G."/>
            <person name="Labutti K."/>
            <person name="Lipzen A."/>
            <person name="Ng V."/>
            <person name="Sandor L."/>
            <person name="Barry K."/>
            <person name="Martinez A.T."/>
            <person name="Xiao Y."/>
            <person name="Gibbons J.G."/>
            <person name="Terashima K."/>
            <person name="Hibbett D.S."/>
            <person name="Grigoriev I.V."/>
        </authorList>
    </citation>
    <scope>NUCLEOTIDE SEQUENCE</scope>
    <source>
        <strain evidence="3">Sp2 HRB7682 ss15</strain>
    </source>
</reference>
<protein>
    <recommendedName>
        <fullName evidence="2">Tuftelin interacting protein N-terminal domain-containing protein</fullName>
    </recommendedName>
</protein>